<dbReference type="InterPro" id="IPR028082">
    <property type="entry name" value="Peripla_BP_I"/>
</dbReference>
<name>A0ABW4PHK6_9ACTN</name>
<dbReference type="EMBL" id="JBHUFU010000005">
    <property type="protein sequence ID" value="MFD1830219.1"/>
    <property type="molecule type" value="Genomic_DNA"/>
</dbReference>
<dbReference type="InterPro" id="IPR036188">
    <property type="entry name" value="FAD/NAD-bd_sf"/>
</dbReference>
<evidence type="ECO:0000256" key="1">
    <source>
        <dbReference type="ARBA" id="ARBA00010062"/>
    </source>
</evidence>
<protein>
    <submittedName>
        <fullName evidence="6">FAD-dependent oxidoreductase</fullName>
    </submittedName>
</protein>
<feature type="domain" description="FAD dependent oxidoreductase" evidence="4">
    <location>
        <begin position="312"/>
        <end position="661"/>
    </location>
</feature>
<evidence type="ECO:0000259" key="4">
    <source>
        <dbReference type="Pfam" id="PF01266"/>
    </source>
</evidence>
<dbReference type="Gene3D" id="3.30.9.10">
    <property type="entry name" value="D-Amino Acid Oxidase, subunit A, domain 2"/>
    <property type="match status" value="1"/>
</dbReference>
<dbReference type="RefSeq" id="WP_380899184.1">
    <property type="nucleotide sequence ID" value="NZ_JBHUFU010000005.1"/>
</dbReference>
<evidence type="ECO:0000259" key="5">
    <source>
        <dbReference type="Pfam" id="PF13458"/>
    </source>
</evidence>
<comment type="similarity">
    <text evidence="1">Belongs to the leucine-binding protein family.</text>
</comment>
<keyword evidence="3" id="KW-0560">Oxidoreductase</keyword>
<dbReference type="Gene3D" id="3.40.50.2300">
    <property type="match status" value="1"/>
</dbReference>
<keyword evidence="7" id="KW-1185">Reference proteome</keyword>
<dbReference type="InterPro" id="IPR028081">
    <property type="entry name" value="Leu-bd"/>
</dbReference>
<dbReference type="Pfam" id="PF13458">
    <property type="entry name" value="Peripla_BP_6"/>
    <property type="match status" value="1"/>
</dbReference>
<accession>A0ABW4PHK6</accession>
<reference evidence="7" key="1">
    <citation type="journal article" date="2019" name="Int. J. Syst. Evol. Microbiol.">
        <title>The Global Catalogue of Microorganisms (GCM) 10K type strain sequencing project: providing services to taxonomists for standard genome sequencing and annotation.</title>
        <authorList>
            <consortium name="The Broad Institute Genomics Platform"/>
            <consortium name="The Broad Institute Genome Sequencing Center for Infectious Disease"/>
            <person name="Wu L."/>
            <person name="Ma J."/>
        </authorList>
    </citation>
    <scope>NUCLEOTIDE SEQUENCE [LARGE SCALE GENOMIC DNA]</scope>
    <source>
        <strain evidence="7">CGMCC 4.7455</strain>
    </source>
</reference>
<dbReference type="PANTHER" id="PTHR13847:SF287">
    <property type="entry name" value="FAD-DEPENDENT OXIDOREDUCTASE DOMAIN-CONTAINING PROTEIN 1"/>
    <property type="match status" value="1"/>
</dbReference>
<evidence type="ECO:0000256" key="2">
    <source>
        <dbReference type="ARBA" id="ARBA00022729"/>
    </source>
</evidence>
<gene>
    <name evidence="6" type="ORF">ACFSJS_11135</name>
</gene>
<evidence type="ECO:0000313" key="7">
    <source>
        <dbReference type="Proteomes" id="UP001597365"/>
    </source>
</evidence>
<keyword evidence="2" id="KW-0732">Signal</keyword>
<dbReference type="PANTHER" id="PTHR13847">
    <property type="entry name" value="SARCOSINE DEHYDROGENASE-RELATED"/>
    <property type="match status" value="1"/>
</dbReference>
<dbReference type="Proteomes" id="UP001597365">
    <property type="component" value="Unassembled WGS sequence"/>
</dbReference>
<dbReference type="InterPro" id="IPR006076">
    <property type="entry name" value="FAD-dep_OxRdtase"/>
</dbReference>
<dbReference type="SUPFAM" id="SSF51905">
    <property type="entry name" value="FAD/NAD(P)-binding domain"/>
    <property type="match status" value="1"/>
</dbReference>
<dbReference type="Pfam" id="PF01266">
    <property type="entry name" value="DAO"/>
    <property type="match status" value="1"/>
</dbReference>
<feature type="domain" description="Leucine-binding protein" evidence="5">
    <location>
        <begin position="3"/>
        <end position="164"/>
    </location>
</feature>
<evidence type="ECO:0000256" key="3">
    <source>
        <dbReference type="ARBA" id="ARBA00023002"/>
    </source>
</evidence>
<organism evidence="6 7">
    <name type="scientific">Streptomyces desertarenae</name>
    <dbReference type="NCBI Taxonomy" id="2666184"/>
    <lineage>
        <taxon>Bacteria</taxon>
        <taxon>Bacillati</taxon>
        <taxon>Actinomycetota</taxon>
        <taxon>Actinomycetes</taxon>
        <taxon>Kitasatosporales</taxon>
        <taxon>Streptomycetaceae</taxon>
        <taxon>Streptomyces</taxon>
    </lineage>
</organism>
<evidence type="ECO:0000313" key="6">
    <source>
        <dbReference type="EMBL" id="MFD1830219.1"/>
    </source>
</evidence>
<sequence>MTRIAVVGPFSGPRAPWGELLKRAATAHGRPEISWDFHDDRGDADHAAHVAEAVVADGGYTAVIGHFNSMGAGRALPHYSRAGLPLLLPLATAPGLLNRTGGAEDGRGAREAGSGRTAWALRWCPHDTGQAEAIVHAISELGHGRPEVVDDGSAYGRQIADRVRLLSGGGAASVQEADAAVVCGTHFGAAATARRLRTEGFGGRLFFTDDCAVEDFARLLGPADARDARVVRIRGGAYAHVEAAFDCLVRTLGTHPTARGEQLLAHLRRHAGVAFDRHGDPVDAADAEAWEVTPVFRAARSAVADRAARTTDVLVVGSGVVGSAVAAELTRSGLSVVIASPGPEVPSATAWSGGLVRAYDPDPVVRALAVRSHLLLWGASPERASACGFHRTGSLVLLGPGDLPEAERGLRNLHDAGIEAELLTPAAVRGRWPDLRLGEEVAGAVWEPGGGYADPSATAAMYRTRAVRYGASLPACGPVLALTPHRCGVEAVTAAGTVTARCAVVAAGSGTSPLLGDRLRLGPNAPAPRTKRIRYAFFDCSDRRLPAVNDLTTGVWGRPHLDAGAAGSHLIGCPVEEWDVPAEGGESLTDDEITHIREGTAHRWPWVTGAAFLGGRFGTDLYHPDGPFLGLLPGEPPVVVAACWSGAGFKTAPGAATEAAEAVHYLLKNG</sequence>
<proteinExistence type="inferred from homology"/>
<dbReference type="Gene3D" id="3.50.50.60">
    <property type="entry name" value="FAD/NAD(P)-binding domain"/>
    <property type="match status" value="1"/>
</dbReference>
<dbReference type="SUPFAM" id="SSF53822">
    <property type="entry name" value="Periplasmic binding protein-like I"/>
    <property type="match status" value="1"/>
</dbReference>
<comment type="caution">
    <text evidence="6">The sequence shown here is derived from an EMBL/GenBank/DDBJ whole genome shotgun (WGS) entry which is preliminary data.</text>
</comment>